<organism evidence="1 2">
    <name type="scientific">Linnemannia exigua</name>
    <dbReference type="NCBI Taxonomy" id="604196"/>
    <lineage>
        <taxon>Eukaryota</taxon>
        <taxon>Fungi</taxon>
        <taxon>Fungi incertae sedis</taxon>
        <taxon>Mucoromycota</taxon>
        <taxon>Mortierellomycotina</taxon>
        <taxon>Mortierellomycetes</taxon>
        <taxon>Mortierellales</taxon>
        <taxon>Mortierellaceae</taxon>
        <taxon>Linnemannia</taxon>
    </lineage>
</organism>
<feature type="non-terminal residue" evidence="1">
    <location>
        <position position="1"/>
    </location>
</feature>
<proteinExistence type="predicted"/>
<name>A0AAD4H403_9FUNG</name>
<sequence length="87" mass="9809">ERLGGSTRVYRLTELSKLESFKGSIHADTEENKATMEVQDFFRIDDPSLNPTTSVSFTIRRLSVLYLHGCKINASTVARSCTLDVHF</sequence>
<keyword evidence="2" id="KW-1185">Reference proteome</keyword>
<accession>A0AAD4H403</accession>
<comment type="caution">
    <text evidence="1">The sequence shown here is derived from an EMBL/GenBank/DDBJ whole genome shotgun (WGS) entry which is preliminary data.</text>
</comment>
<gene>
    <name evidence="1" type="ORF">BGZ95_002948</name>
</gene>
<evidence type="ECO:0000313" key="2">
    <source>
        <dbReference type="Proteomes" id="UP001194580"/>
    </source>
</evidence>
<dbReference type="Proteomes" id="UP001194580">
    <property type="component" value="Unassembled WGS sequence"/>
</dbReference>
<protein>
    <submittedName>
        <fullName evidence="1">Uncharacterized protein</fullName>
    </submittedName>
</protein>
<evidence type="ECO:0000313" key="1">
    <source>
        <dbReference type="EMBL" id="KAG0266990.1"/>
    </source>
</evidence>
<dbReference type="AlphaFoldDB" id="A0AAD4H403"/>
<dbReference type="EMBL" id="JAAAIL010001648">
    <property type="protein sequence ID" value="KAG0266990.1"/>
    <property type="molecule type" value="Genomic_DNA"/>
</dbReference>
<reference evidence="1" key="1">
    <citation type="journal article" date="2020" name="Fungal Divers.">
        <title>Resolving the Mortierellaceae phylogeny through synthesis of multi-gene phylogenetics and phylogenomics.</title>
        <authorList>
            <person name="Vandepol N."/>
            <person name="Liber J."/>
            <person name="Desiro A."/>
            <person name="Na H."/>
            <person name="Kennedy M."/>
            <person name="Barry K."/>
            <person name="Grigoriev I.V."/>
            <person name="Miller A.N."/>
            <person name="O'Donnell K."/>
            <person name="Stajich J.E."/>
            <person name="Bonito G."/>
        </authorList>
    </citation>
    <scope>NUCLEOTIDE SEQUENCE</scope>
    <source>
        <strain evidence="1">NRRL 28262</strain>
    </source>
</reference>